<dbReference type="Gene3D" id="1.50.10.150">
    <property type="entry name" value="Voltage-dependent anion channel"/>
    <property type="match status" value="1"/>
</dbReference>
<dbReference type="InterPro" id="IPR052951">
    <property type="entry name" value="Tellurite_res_ion_channel"/>
</dbReference>
<dbReference type="PANTHER" id="PTHR37955:SF1">
    <property type="entry name" value="DEP DOMAIN-CONTAINING PROTEIN"/>
    <property type="match status" value="1"/>
</dbReference>
<feature type="transmembrane region" description="Helical" evidence="6">
    <location>
        <begin position="91"/>
        <end position="112"/>
    </location>
</feature>
<dbReference type="Proteomes" id="UP000555546">
    <property type="component" value="Unassembled WGS sequence"/>
</dbReference>
<feature type="region of interest" description="Disordered" evidence="5">
    <location>
        <begin position="340"/>
        <end position="370"/>
    </location>
</feature>
<dbReference type="CDD" id="cd09324">
    <property type="entry name" value="TDT_TehA"/>
    <property type="match status" value="1"/>
</dbReference>
<dbReference type="Pfam" id="PF03595">
    <property type="entry name" value="SLAC1"/>
    <property type="match status" value="1"/>
</dbReference>
<comment type="subcellular location">
    <subcellularLocation>
        <location evidence="1">Membrane</location>
        <topology evidence="1">Multi-pass membrane protein</topology>
    </subcellularLocation>
</comment>
<feature type="transmembrane region" description="Helical" evidence="6">
    <location>
        <begin position="239"/>
        <end position="258"/>
    </location>
</feature>
<keyword evidence="4 6" id="KW-0472">Membrane</keyword>
<evidence type="ECO:0000256" key="3">
    <source>
        <dbReference type="ARBA" id="ARBA00022989"/>
    </source>
</evidence>
<dbReference type="InterPro" id="IPR004695">
    <property type="entry name" value="SLAC1/Mae1/Ssu1/TehA"/>
</dbReference>
<feature type="transmembrane region" description="Helical" evidence="6">
    <location>
        <begin position="270"/>
        <end position="290"/>
    </location>
</feature>
<protein>
    <submittedName>
        <fullName evidence="7">Tellurite resistance protein</fullName>
    </submittedName>
</protein>
<dbReference type="PANTHER" id="PTHR37955">
    <property type="entry name" value="TELLURITE RESISTANCE PROTEIN TEHA"/>
    <property type="match status" value="1"/>
</dbReference>
<reference evidence="7 8" key="1">
    <citation type="submission" date="2020-08" db="EMBL/GenBank/DDBJ databases">
        <title>Genomic Encyclopedia of Type Strains, Phase IV (KMG-IV): sequencing the most valuable type-strain genomes for metagenomic binning, comparative biology and taxonomic classification.</title>
        <authorList>
            <person name="Goeker M."/>
        </authorList>
    </citation>
    <scope>NUCLEOTIDE SEQUENCE [LARGE SCALE GENOMIC DNA]</scope>
    <source>
        <strain evidence="7 8">DSM 26944</strain>
    </source>
</reference>
<keyword evidence="3 6" id="KW-1133">Transmembrane helix</keyword>
<dbReference type="NCBIfam" id="NF008032">
    <property type="entry name" value="PRK10764.1"/>
    <property type="match status" value="1"/>
</dbReference>
<evidence type="ECO:0000256" key="6">
    <source>
        <dbReference type="SAM" id="Phobius"/>
    </source>
</evidence>
<keyword evidence="8" id="KW-1185">Reference proteome</keyword>
<feature type="transmembrane region" description="Helical" evidence="6">
    <location>
        <begin position="154"/>
        <end position="175"/>
    </location>
</feature>
<keyword evidence="2 6" id="KW-0812">Transmembrane</keyword>
<dbReference type="GO" id="GO:0005886">
    <property type="term" value="C:plasma membrane"/>
    <property type="evidence" value="ECO:0007669"/>
    <property type="project" value="TreeGrafter"/>
</dbReference>
<dbReference type="RefSeq" id="WP_183655734.1">
    <property type="nucleotide sequence ID" value="NZ_JACIJG010000016.1"/>
</dbReference>
<dbReference type="GO" id="GO:0046583">
    <property type="term" value="F:monoatomic cation efflux transmembrane transporter activity"/>
    <property type="evidence" value="ECO:0007669"/>
    <property type="project" value="TreeGrafter"/>
</dbReference>
<name>A0A7W9AZU8_9HYPH</name>
<organism evidence="7 8">
    <name type="scientific">Brucella daejeonensis</name>
    <dbReference type="NCBI Taxonomy" id="659015"/>
    <lineage>
        <taxon>Bacteria</taxon>
        <taxon>Pseudomonadati</taxon>
        <taxon>Pseudomonadota</taxon>
        <taxon>Alphaproteobacteria</taxon>
        <taxon>Hyphomicrobiales</taxon>
        <taxon>Brucellaceae</taxon>
        <taxon>Brucella/Ochrobactrum group</taxon>
        <taxon>Brucella</taxon>
    </lineage>
</organism>
<feature type="transmembrane region" description="Helical" evidence="6">
    <location>
        <begin position="296"/>
        <end position="324"/>
    </location>
</feature>
<evidence type="ECO:0000256" key="4">
    <source>
        <dbReference type="ARBA" id="ARBA00023136"/>
    </source>
</evidence>
<feature type="transmembrane region" description="Helical" evidence="6">
    <location>
        <begin position="181"/>
        <end position="203"/>
    </location>
</feature>
<accession>A0A7W9AZU8</accession>
<evidence type="ECO:0000313" key="8">
    <source>
        <dbReference type="Proteomes" id="UP000555546"/>
    </source>
</evidence>
<evidence type="ECO:0000256" key="2">
    <source>
        <dbReference type="ARBA" id="ARBA00022692"/>
    </source>
</evidence>
<comment type="caution">
    <text evidence="7">The sequence shown here is derived from an EMBL/GenBank/DDBJ whole genome shotgun (WGS) entry which is preliminary data.</text>
</comment>
<evidence type="ECO:0000256" key="1">
    <source>
        <dbReference type="ARBA" id="ARBA00004141"/>
    </source>
</evidence>
<gene>
    <name evidence="7" type="ORF">FHS76_003564</name>
</gene>
<dbReference type="EMBL" id="JACIJG010000016">
    <property type="protein sequence ID" value="MBB5703655.1"/>
    <property type="molecule type" value="Genomic_DNA"/>
</dbReference>
<feature type="transmembrane region" description="Helical" evidence="6">
    <location>
        <begin position="118"/>
        <end position="142"/>
    </location>
</feature>
<evidence type="ECO:0000313" key="7">
    <source>
        <dbReference type="EMBL" id="MBB5703655.1"/>
    </source>
</evidence>
<sequence>MNTKPQCLVDNTPGRLAQIASNTPASYFGMVLGLAGLGNAWRGASRAWQVPEFIAEWIYVIAGVVWAVLVVLYILKAVLAPAKLMEEAAHPVQCCFIGLAGVSTTLIAGGLIPHSQLGASIVFAIGSIFTLLFAVWRTGGLWKGERDHANTTAVLYLPTVAGSFVFANVVSALGYPDWGQFAFGAGLFSWLAIESVLLHRLLIGPMNPAPLRPTLGIQLAPAPVGAVAYIAISGGEPDIFVHALIGYGILQLLVMARLSPWIAQAGAVPGLWAFSFGATAIAAAPALLIANGDHGAISILAPLLFVVANLVIVGLTVMTLSLLLSGKMFALPQRTEIRGEVSRTSSLNPPSGLHSDMYTSEISPPPEVTT</sequence>
<evidence type="ECO:0000256" key="5">
    <source>
        <dbReference type="SAM" id="MobiDB-lite"/>
    </source>
</evidence>
<dbReference type="InterPro" id="IPR039264">
    <property type="entry name" value="TehA"/>
</dbReference>
<feature type="transmembrane region" description="Helical" evidence="6">
    <location>
        <begin position="215"/>
        <end position="233"/>
    </location>
</feature>
<dbReference type="InterPro" id="IPR038665">
    <property type="entry name" value="Voltage-dep_anion_channel_sf"/>
</dbReference>
<proteinExistence type="predicted"/>
<feature type="transmembrane region" description="Helical" evidence="6">
    <location>
        <begin position="57"/>
        <end position="79"/>
    </location>
</feature>
<dbReference type="AlphaFoldDB" id="A0A7W9AZU8"/>